<feature type="transmembrane region" description="Helical" evidence="6">
    <location>
        <begin position="20"/>
        <end position="37"/>
    </location>
</feature>
<protein>
    <recommendedName>
        <fullName evidence="7">Rhodopsin domain-containing protein</fullName>
    </recommendedName>
</protein>
<sequence length="371" mass="41054">MWYLGTMPVVDVCHDLVVNAILWTALALVAVGLRLFTRGVIVKRMGWDDYLMAAAMICSVGFLVAVMYQIRWGLGTPVNPIHLGSFLAALYVTVPFYNLTQTFYKLSLTTQAARLFTTRTAARIMKAAILWVCACGIMSFCAALFFCFPIAKAWDDSLQGWCVDRPALNYSVAGFNIVNDLMLLIIPLPFLQKLQIPRKQRIILVSVFACGLFTTVISIVRLRALYQNLNGPYEEQSVTSVPIALWSVIEINVAIICGSVPSLKAFVSRVIFGQKPGSTPSHNVYGLSATRKQSQVLRSQVDDEERRGTRLEIQVEQSIEMKAYHVDETGSDKNLIHAGAQGFRNDSRNQTETKINANGNTVMVSGSSTPV</sequence>
<dbReference type="Pfam" id="PF20684">
    <property type="entry name" value="Fung_rhodopsin"/>
    <property type="match status" value="1"/>
</dbReference>
<organism evidence="8 9">
    <name type="scientific">Phomopsis amygdali</name>
    <name type="common">Fusicoccum amygdali</name>
    <dbReference type="NCBI Taxonomy" id="1214568"/>
    <lineage>
        <taxon>Eukaryota</taxon>
        <taxon>Fungi</taxon>
        <taxon>Dikarya</taxon>
        <taxon>Ascomycota</taxon>
        <taxon>Pezizomycotina</taxon>
        <taxon>Sordariomycetes</taxon>
        <taxon>Sordariomycetidae</taxon>
        <taxon>Diaporthales</taxon>
        <taxon>Diaporthaceae</taxon>
        <taxon>Diaporthe</taxon>
    </lineage>
</organism>
<evidence type="ECO:0000256" key="6">
    <source>
        <dbReference type="SAM" id="Phobius"/>
    </source>
</evidence>
<proteinExistence type="inferred from homology"/>
<gene>
    <name evidence="8" type="ORF">N8I77_001341</name>
</gene>
<feature type="transmembrane region" description="Helical" evidence="6">
    <location>
        <begin position="171"/>
        <end position="190"/>
    </location>
</feature>
<dbReference type="PANTHER" id="PTHR33048">
    <property type="entry name" value="PTH11-LIKE INTEGRAL MEMBRANE PROTEIN (AFU_ORTHOLOGUE AFUA_5G11245)"/>
    <property type="match status" value="1"/>
</dbReference>
<evidence type="ECO:0000256" key="4">
    <source>
        <dbReference type="ARBA" id="ARBA00023136"/>
    </source>
</evidence>
<comment type="subcellular location">
    <subcellularLocation>
        <location evidence="1">Membrane</location>
        <topology evidence="1">Multi-pass membrane protein</topology>
    </subcellularLocation>
</comment>
<keyword evidence="2 6" id="KW-0812">Transmembrane</keyword>
<evidence type="ECO:0000313" key="9">
    <source>
        <dbReference type="Proteomes" id="UP001265746"/>
    </source>
</evidence>
<dbReference type="AlphaFoldDB" id="A0AAD9SRU7"/>
<dbReference type="InterPro" id="IPR052337">
    <property type="entry name" value="SAT4-like"/>
</dbReference>
<reference evidence="8" key="1">
    <citation type="submission" date="2023-06" db="EMBL/GenBank/DDBJ databases">
        <authorList>
            <person name="Noh H."/>
        </authorList>
    </citation>
    <scope>NUCLEOTIDE SEQUENCE</scope>
    <source>
        <strain evidence="8">DUCC20226</strain>
    </source>
</reference>
<evidence type="ECO:0000313" key="8">
    <source>
        <dbReference type="EMBL" id="KAK2614529.1"/>
    </source>
</evidence>
<feature type="transmembrane region" description="Helical" evidence="6">
    <location>
        <begin position="128"/>
        <end position="151"/>
    </location>
</feature>
<accession>A0AAD9SRU7</accession>
<evidence type="ECO:0000256" key="3">
    <source>
        <dbReference type="ARBA" id="ARBA00022989"/>
    </source>
</evidence>
<comment type="similarity">
    <text evidence="5">Belongs to the SAT4 family.</text>
</comment>
<feature type="transmembrane region" description="Helical" evidence="6">
    <location>
        <begin position="80"/>
        <end position="99"/>
    </location>
</feature>
<keyword evidence="4 6" id="KW-0472">Membrane</keyword>
<evidence type="ECO:0000256" key="1">
    <source>
        <dbReference type="ARBA" id="ARBA00004141"/>
    </source>
</evidence>
<dbReference type="InterPro" id="IPR049326">
    <property type="entry name" value="Rhodopsin_dom_fungi"/>
</dbReference>
<dbReference type="EMBL" id="JAUJFL010000001">
    <property type="protein sequence ID" value="KAK2614529.1"/>
    <property type="molecule type" value="Genomic_DNA"/>
</dbReference>
<keyword evidence="9" id="KW-1185">Reference proteome</keyword>
<dbReference type="PANTHER" id="PTHR33048:SF123">
    <property type="entry name" value="INTEGRAL MEMBRANE PROTEIN"/>
    <property type="match status" value="1"/>
</dbReference>
<feature type="transmembrane region" description="Helical" evidence="6">
    <location>
        <begin position="49"/>
        <end position="68"/>
    </location>
</feature>
<evidence type="ECO:0000259" key="7">
    <source>
        <dbReference type="Pfam" id="PF20684"/>
    </source>
</evidence>
<dbReference type="Proteomes" id="UP001265746">
    <property type="component" value="Unassembled WGS sequence"/>
</dbReference>
<evidence type="ECO:0000256" key="5">
    <source>
        <dbReference type="ARBA" id="ARBA00038359"/>
    </source>
</evidence>
<comment type="caution">
    <text evidence="8">The sequence shown here is derived from an EMBL/GenBank/DDBJ whole genome shotgun (WGS) entry which is preliminary data.</text>
</comment>
<dbReference type="GO" id="GO:0016020">
    <property type="term" value="C:membrane"/>
    <property type="evidence" value="ECO:0007669"/>
    <property type="project" value="UniProtKB-SubCell"/>
</dbReference>
<feature type="transmembrane region" description="Helical" evidence="6">
    <location>
        <begin position="202"/>
        <end position="223"/>
    </location>
</feature>
<feature type="domain" description="Rhodopsin" evidence="7">
    <location>
        <begin position="33"/>
        <end position="268"/>
    </location>
</feature>
<name>A0AAD9SRU7_PHOAM</name>
<keyword evidence="3 6" id="KW-1133">Transmembrane helix</keyword>
<feature type="transmembrane region" description="Helical" evidence="6">
    <location>
        <begin position="243"/>
        <end position="267"/>
    </location>
</feature>
<evidence type="ECO:0000256" key="2">
    <source>
        <dbReference type="ARBA" id="ARBA00022692"/>
    </source>
</evidence>